<organism evidence="1">
    <name type="scientific">Candidatus Kentrum sp. FW</name>
    <dbReference type="NCBI Taxonomy" id="2126338"/>
    <lineage>
        <taxon>Bacteria</taxon>
        <taxon>Pseudomonadati</taxon>
        <taxon>Pseudomonadota</taxon>
        <taxon>Gammaproteobacteria</taxon>
        <taxon>Candidatus Kentrum</taxon>
    </lineage>
</organism>
<evidence type="ECO:0000313" key="1">
    <source>
        <dbReference type="EMBL" id="VFJ55534.1"/>
    </source>
</evidence>
<protein>
    <recommendedName>
        <fullName evidence="2">Addiction module component</fullName>
    </recommendedName>
</protein>
<reference evidence="1" key="1">
    <citation type="submission" date="2019-02" db="EMBL/GenBank/DDBJ databases">
        <authorList>
            <person name="Gruber-Vodicka R. H."/>
            <person name="Seah K. B. B."/>
        </authorList>
    </citation>
    <scope>NUCLEOTIDE SEQUENCE</scope>
    <source>
        <strain evidence="1">BECK_BZ15</strain>
    </source>
</reference>
<accession>A0A450SNW1</accession>
<dbReference type="AlphaFoldDB" id="A0A450SNW1"/>
<sequence>MDKAISFNELLEAVDYLSLDEQESLVDVVRHRIAEYRRQEISKLVLSARKEYQQGKLSPETPQDIMNSILP</sequence>
<name>A0A450SNW1_9GAMM</name>
<proteinExistence type="predicted"/>
<gene>
    <name evidence="1" type="ORF">BECKFW1821A_GA0114235_105415</name>
</gene>
<dbReference type="EMBL" id="CAADEW010000054">
    <property type="protein sequence ID" value="VFJ55534.1"/>
    <property type="molecule type" value="Genomic_DNA"/>
</dbReference>
<evidence type="ECO:0008006" key="2">
    <source>
        <dbReference type="Google" id="ProtNLM"/>
    </source>
</evidence>